<evidence type="ECO:0000313" key="3">
    <source>
        <dbReference type="Proteomes" id="UP000471640"/>
    </source>
</evidence>
<dbReference type="PANTHER" id="PTHR36558:SF1">
    <property type="entry name" value="RESTRICTION ENDONUCLEASE DOMAIN-CONTAINING PROTEIN-RELATED"/>
    <property type="match status" value="1"/>
</dbReference>
<evidence type="ECO:0000259" key="1">
    <source>
        <dbReference type="Pfam" id="PF05685"/>
    </source>
</evidence>
<proteinExistence type="predicted"/>
<keyword evidence="2" id="KW-0255">Endonuclease</keyword>
<keyword evidence="2" id="KW-0378">Hydrolase</keyword>
<dbReference type="Pfam" id="PF05685">
    <property type="entry name" value="Uma2"/>
    <property type="match status" value="1"/>
</dbReference>
<comment type="caution">
    <text evidence="2">The sequence shown here is derived from an EMBL/GenBank/DDBJ whole genome shotgun (WGS) entry which is preliminary data.</text>
</comment>
<organism evidence="2 3">
    <name type="scientific">Thiorhodococcus mannitoliphagus</name>
    <dbReference type="NCBI Taxonomy" id="329406"/>
    <lineage>
        <taxon>Bacteria</taxon>
        <taxon>Pseudomonadati</taxon>
        <taxon>Pseudomonadota</taxon>
        <taxon>Gammaproteobacteria</taxon>
        <taxon>Chromatiales</taxon>
        <taxon>Chromatiaceae</taxon>
        <taxon>Thiorhodococcus</taxon>
    </lineage>
</organism>
<dbReference type="Gene3D" id="3.90.1570.10">
    <property type="entry name" value="tt1808, chain A"/>
    <property type="match status" value="1"/>
</dbReference>
<keyword evidence="2" id="KW-0540">Nuclease</keyword>
<dbReference type="SUPFAM" id="SSF52980">
    <property type="entry name" value="Restriction endonuclease-like"/>
    <property type="match status" value="1"/>
</dbReference>
<name>A0A6P1E3F7_9GAMM</name>
<gene>
    <name evidence="2" type="ORF">G3480_25475</name>
</gene>
<dbReference type="RefSeq" id="WP_164657010.1">
    <property type="nucleotide sequence ID" value="NZ_JAAIJR010000243.1"/>
</dbReference>
<dbReference type="Proteomes" id="UP000471640">
    <property type="component" value="Unassembled WGS sequence"/>
</dbReference>
<reference evidence="2 3" key="2">
    <citation type="submission" date="2020-02" db="EMBL/GenBank/DDBJ databases">
        <title>Genome sequences of Thiorhodococcus mannitoliphagus and Thiorhodococcus minor, purple sulfur photosynthetic bacteria in the gammaproteobacterial family, Chromatiaceae.</title>
        <authorList>
            <person name="Aviles F.A."/>
            <person name="Meyer T.E."/>
            <person name="Kyndt J.A."/>
        </authorList>
    </citation>
    <scope>NUCLEOTIDE SEQUENCE [LARGE SCALE GENOMIC DNA]</scope>
    <source>
        <strain evidence="2 3">DSM 18266</strain>
    </source>
</reference>
<dbReference type="AlphaFoldDB" id="A0A6P1E3F7"/>
<evidence type="ECO:0000313" key="2">
    <source>
        <dbReference type="EMBL" id="NEX23586.1"/>
    </source>
</evidence>
<sequence length="145" mass="16356">MLSPWHWSRPCTVLVNDMRLRIDAADACTYPDVLVLCGEPSFHDNRKDVLTNATLLIEVLSPSTEGYDRGGKFAVYRGLPELAQYVLIAQDRFSVDVFTRQPDGRWLLEAHTDPNASLPLRTVDSALTLSDIYDKVRFDSAEADR</sequence>
<dbReference type="GO" id="GO:0004519">
    <property type="term" value="F:endonuclease activity"/>
    <property type="evidence" value="ECO:0007669"/>
    <property type="project" value="UniProtKB-KW"/>
</dbReference>
<dbReference type="InterPro" id="IPR008538">
    <property type="entry name" value="Uma2"/>
</dbReference>
<accession>A0A6P1E3F7</accession>
<keyword evidence="3" id="KW-1185">Reference proteome</keyword>
<reference evidence="3" key="1">
    <citation type="journal article" date="2020" name="Microbiol. Resour. Announc.">
        <title>Draft Genome Sequences of Thiorhodococcus mannitoliphagus and Thiorhodococcus minor, Purple Sulfur Photosynthetic Bacteria in the Gammaproteobacterial Family Chromatiaceae.</title>
        <authorList>
            <person name="Aviles F.A."/>
            <person name="Meyer T.E."/>
            <person name="Kyndt J.A."/>
        </authorList>
    </citation>
    <scope>NUCLEOTIDE SEQUENCE [LARGE SCALE GENOMIC DNA]</scope>
    <source>
        <strain evidence="3">DSM 18266</strain>
    </source>
</reference>
<dbReference type="EMBL" id="JAAIJR010000243">
    <property type="protein sequence ID" value="NEX23586.1"/>
    <property type="molecule type" value="Genomic_DNA"/>
</dbReference>
<dbReference type="InterPro" id="IPR011335">
    <property type="entry name" value="Restrct_endonuc-II-like"/>
</dbReference>
<dbReference type="CDD" id="cd06260">
    <property type="entry name" value="DUF820-like"/>
    <property type="match status" value="1"/>
</dbReference>
<feature type="domain" description="Putative restriction endonuclease" evidence="1">
    <location>
        <begin position="7"/>
        <end position="123"/>
    </location>
</feature>
<dbReference type="PANTHER" id="PTHR36558">
    <property type="entry name" value="GLR1098 PROTEIN"/>
    <property type="match status" value="1"/>
</dbReference>
<protein>
    <submittedName>
        <fullName evidence="2">Uma2 family endonuclease</fullName>
    </submittedName>
</protein>
<dbReference type="InterPro" id="IPR012296">
    <property type="entry name" value="Nuclease_put_TT1808"/>
</dbReference>